<accession>A0A9Y2MSU0</accession>
<dbReference type="EMBL" id="CP127294">
    <property type="protein sequence ID" value="WIX77021.1"/>
    <property type="molecule type" value="Genomic_DNA"/>
</dbReference>
<sequence length="47" mass="4868">MSGDGLDLVVVLLVKADSEAGAAVVRVDFAGTLGEVWFMGGEVSRSR</sequence>
<dbReference type="Proteomes" id="UP001236014">
    <property type="component" value="Chromosome"/>
</dbReference>
<name>A0A9Y2MSU0_9PSEU</name>
<organism evidence="1 2">
    <name type="scientific">Amycolatopsis carbonis</name>
    <dbReference type="NCBI Taxonomy" id="715471"/>
    <lineage>
        <taxon>Bacteria</taxon>
        <taxon>Bacillati</taxon>
        <taxon>Actinomycetota</taxon>
        <taxon>Actinomycetes</taxon>
        <taxon>Pseudonocardiales</taxon>
        <taxon>Pseudonocardiaceae</taxon>
        <taxon>Amycolatopsis</taxon>
    </lineage>
</organism>
<reference evidence="1 2" key="1">
    <citation type="submission" date="2023-06" db="EMBL/GenBank/DDBJ databases">
        <authorList>
            <person name="Oyuntsetseg B."/>
            <person name="Kim S.B."/>
        </authorList>
    </citation>
    <scope>NUCLEOTIDE SEQUENCE [LARGE SCALE GENOMIC DNA]</scope>
    <source>
        <strain evidence="1 2">2-15</strain>
    </source>
</reference>
<dbReference type="RefSeq" id="WP_285967763.1">
    <property type="nucleotide sequence ID" value="NZ_CP127294.1"/>
</dbReference>
<gene>
    <name evidence="1" type="ORF">QRX50_37280</name>
</gene>
<evidence type="ECO:0000313" key="2">
    <source>
        <dbReference type="Proteomes" id="UP001236014"/>
    </source>
</evidence>
<evidence type="ECO:0000313" key="1">
    <source>
        <dbReference type="EMBL" id="WIX77021.1"/>
    </source>
</evidence>
<proteinExistence type="predicted"/>
<protein>
    <submittedName>
        <fullName evidence="1">Uncharacterized protein</fullName>
    </submittedName>
</protein>
<keyword evidence="2" id="KW-1185">Reference proteome</keyword>
<dbReference type="AlphaFoldDB" id="A0A9Y2MSU0"/>
<dbReference type="KEGG" id="acab:QRX50_37280"/>